<reference evidence="1 2" key="1">
    <citation type="submission" date="2018-06" db="EMBL/GenBank/DDBJ databases">
        <authorList>
            <consortium name="Pathogen Informatics"/>
            <person name="Doyle S."/>
        </authorList>
    </citation>
    <scope>NUCLEOTIDE SEQUENCE [LARGE SCALE GENOMIC DNA]</scope>
    <source>
        <strain evidence="1 2">NCTC11224</strain>
    </source>
</reference>
<keyword evidence="2" id="KW-1185">Reference proteome</keyword>
<proteinExistence type="predicted"/>
<protein>
    <submittedName>
        <fullName evidence="1">Uncharacterized protein</fullName>
    </submittedName>
</protein>
<organism evidence="1 2">
    <name type="scientific">Enterocloster clostridioformis</name>
    <dbReference type="NCBI Taxonomy" id="1531"/>
    <lineage>
        <taxon>Bacteria</taxon>
        <taxon>Bacillati</taxon>
        <taxon>Bacillota</taxon>
        <taxon>Clostridia</taxon>
        <taxon>Lachnospirales</taxon>
        <taxon>Lachnospiraceae</taxon>
        <taxon>Enterocloster</taxon>
    </lineage>
</organism>
<accession>A0A2X2UKC7</accession>
<name>A0A2X2UKC7_9FIRM</name>
<sequence>MWKYDSPIGTIYIKYIPSERRYGMYYDGVCWEACNTPQAEADNVYMHCTGCYEWDRLGGTVLDCPTDLSGWEKC</sequence>
<dbReference type="AlphaFoldDB" id="A0A2X2UKC7"/>
<evidence type="ECO:0000313" key="2">
    <source>
        <dbReference type="Proteomes" id="UP000251853"/>
    </source>
</evidence>
<dbReference type="Proteomes" id="UP000251853">
    <property type="component" value="Unassembled WGS sequence"/>
</dbReference>
<gene>
    <name evidence="1" type="ORF">NCTC11224_03961</name>
</gene>
<evidence type="ECO:0000313" key="1">
    <source>
        <dbReference type="EMBL" id="SQB14907.1"/>
    </source>
</evidence>
<dbReference type="EMBL" id="UAVW01000016">
    <property type="protein sequence ID" value="SQB14907.1"/>
    <property type="molecule type" value="Genomic_DNA"/>
</dbReference>
<dbReference type="RefSeq" id="WP_112482727.1">
    <property type="nucleotide sequence ID" value="NZ_JAIWZC010000001.1"/>
</dbReference>